<evidence type="ECO:0000256" key="6">
    <source>
        <dbReference type="ARBA" id="ARBA00022525"/>
    </source>
</evidence>
<organism evidence="15">
    <name type="scientific">Triticum urartu</name>
    <name type="common">Red wild einkorn</name>
    <name type="synonym">Crithodium urartu</name>
    <dbReference type="NCBI Taxonomy" id="4572"/>
    <lineage>
        <taxon>Eukaryota</taxon>
        <taxon>Viridiplantae</taxon>
        <taxon>Streptophyta</taxon>
        <taxon>Embryophyta</taxon>
        <taxon>Tracheophyta</taxon>
        <taxon>Spermatophyta</taxon>
        <taxon>Magnoliopsida</taxon>
        <taxon>Liliopsida</taxon>
        <taxon>Poales</taxon>
        <taxon>Poaceae</taxon>
        <taxon>BOP clade</taxon>
        <taxon>Pooideae</taxon>
        <taxon>Triticodae</taxon>
        <taxon>Triticeae</taxon>
        <taxon>Triticinae</taxon>
        <taxon>Triticum</taxon>
    </lineage>
</organism>
<keyword evidence="10 11" id="KW-0464">Manganese</keyword>
<dbReference type="eggNOG" id="ENOG502QQ4A">
    <property type="taxonomic scope" value="Eukaryota"/>
</dbReference>
<dbReference type="SUPFAM" id="SSF51182">
    <property type="entry name" value="RmlC-like cupins"/>
    <property type="match status" value="1"/>
</dbReference>
<evidence type="ECO:0000256" key="3">
    <source>
        <dbReference type="ARBA" id="ARBA00007456"/>
    </source>
</evidence>
<dbReference type="GO" id="GO:0030145">
    <property type="term" value="F:manganese ion binding"/>
    <property type="evidence" value="ECO:0007669"/>
    <property type="project" value="UniProtKB-UniRule"/>
</dbReference>
<dbReference type="OMA" id="ARTFQIG"/>
<dbReference type="AlphaFoldDB" id="M7YKX7"/>
<dbReference type="Pfam" id="PF00190">
    <property type="entry name" value="Cupin_1"/>
    <property type="match status" value="1"/>
</dbReference>
<dbReference type="GO" id="GO:2000280">
    <property type="term" value="P:regulation of root development"/>
    <property type="evidence" value="ECO:0007669"/>
    <property type="project" value="UniProtKB-ARBA"/>
</dbReference>
<evidence type="ECO:0000256" key="7">
    <source>
        <dbReference type="ARBA" id="ARBA00022723"/>
    </source>
</evidence>
<gene>
    <name evidence="15" type="ORF">TRIUR3_28199</name>
</gene>
<evidence type="ECO:0000256" key="10">
    <source>
        <dbReference type="ARBA" id="ARBA00023211"/>
    </source>
</evidence>
<evidence type="ECO:0000256" key="5">
    <source>
        <dbReference type="ARBA" id="ARBA00022523"/>
    </source>
</evidence>
<evidence type="ECO:0000256" key="12">
    <source>
        <dbReference type="PIRSR" id="PIRSR601929-2"/>
    </source>
</evidence>
<feature type="chain" id="PRO_5010836803" description="Germin-like protein" evidence="14">
    <location>
        <begin position="22"/>
        <end position="222"/>
    </location>
</feature>
<protein>
    <recommendedName>
        <fullName evidence="14">Germin-like protein</fullName>
    </recommendedName>
</protein>
<evidence type="ECO:0000256" key="11">
    <source>
        <dbReference type="PIRSR" id="PIRSR601929-1"/>
    </source>
</evidence>
<feature type="binding site" evidence="12">
    <location>
        <position position="118"/>
    </location>
    <ligand>
        <name>Mn(2+)</name>
        <dbReference type="ChEBI" id="CHEBI:29035"/>
    </ligand>
</feature>
<dbReference type="CDD" id="cd02241">
    <property type="entry name" value="cupin_OxOx"/>
    <property type="match status" value="1"/>
</dbReference>
<keyword evidence="6 14" id="KW-0964">Secreted</keyword>
<evidence type="ECO:0000256" key="13">
    <source>
        <dbReference type="PIRSR" id="PIRSR601929-3"/>
    </source>
</evidence>
<dbReference type="PANTHER" id="PTHR31238">
    <property type="entry name" value="GERMIN-LIKE PROTEIN SUBFAMILY 3 MEMBER 3"/>
    <property type="match status" value="1"/>
</dbReference>
<dbReference type="GO" id="GO:0010497">
    <property type="term" value="P:plasmodesmata-mediated intercellular transport"/>
    <property type="evidence" value="ECO:0007669"/>
    <property type="project" value="UniProtKB-ARBA"/>
</dbReference>
<dbReference type="STRING" id="4572.M7YKX7"/>
<feature type="binding site" evidence="11">
    <location>
        <position position="113"/>
    </location>
    <ligand>
        <name>oxalate</name>
        <dbReference type="ChEBI" id="CHEBI:30623"/>
    </ligand>
</feature>
<keyword evidence="7 11" id="KW-0479">Metal-binding</keyword>
<evidence type="ECO:0000256" key="1">
    <source>
        <dbReference type="ARBA" id="ARBA00003629"/>
    </source>
</evidence>
<evidence type="ECO:0000256" key="4">
    <source>
        <dbReference type="ARBA" id="ARBA00011268"/>
    </source>
</evidence>
<feature type="binding site" evidence="12">
    <location>
        <position position="116"/>
    </location>
    <ligand>
        <name>Mn(2+)</name>
        <dbReference type="ChEBI" id="CHEBI:29035"/>
    </ligand>
</feature>
<evidence type="ECO:0000256" key="9">
    <source>
        <dbReference type="ARBA" id="ARBA00023157"/>
    </source>
</evidence>
<evidence type="ECO:0000256" key="8">
    <source>
        <dbReference type="ARBA" id="ARBA00022729"/>
    </source>
</evidence>
<dbReference type="EMBL" id="KD259646">
    <property type="protein sequence ID" value="EMS47526.1"/>
    <property type="molecule type" value="Genomic_DNA"/>
</dbReference>
<comment type="similarity">
    <text evidence="3 14">Belongs to the germin family.</text>
</comment>
<feature type="binding site" evidence="12">
    <location>
        <position position="159"/>
    </location>
    <ligand>
        <name>Mn(2+)</name>
        <dbReference type="ChEBI" id="CHEBI:29035"/>
    </ligand>
</feature>
<keyword evidence="5 14" id="KW-0052">Apoplast</keyword>
<dbReference type="GO" id="GO:0048046">
    <property type="term" value="C:apoplast"/>
    <property type="evidence" value="ECO:0007669"/>
    <property type="project" value="UniProtKB-SubCell"/>
</dbReference>
<accession>M7YKX7</accession>
<dbReference type="InterPro" id="IPR001929">
    <property type="entry name" value="Germin"/>
</dbReference>
<dbReference type="GO" id="GO:0009506">
    <property type="term" value="C:plasmodesma"/>
    <property type="evidence" value="ECO:0007669"/>
    <property type="project" value="UniProtKB-ARBA"/>
</dbReference>
<reference evidence="15" key="1">
    <citation type="journal article" date="2013" name="Nature">
        <title>Draft genome of the wheat A-genome progenitor Triticum urartu.</title>
        <authorList>
            <person name="Ling H.Q."/>
            <person name="Zhao S."/>
            <person name="Liu D."/>
            <person name="Wang J."/>
            <person name="Sun H."/>
            <person name="Zhang C."/>
            <person name="Fan H."/>
            <person name="Li D."/>
            <person name="Dong L."/>
            <person name="Tao Y."/>
            <person name="Gao C."/>
            <person name="Wu H."/>
            <person name="Li Y."/>
            <person name="Cui Y."/>
            <person name="Guo X."/>
            <person name="Zheng S."/>
            <person name="Wang B."/>
            <person name="Yu K."/>
            <person name="Liang Q."/>
            <person name="Yang W."/>
            <person name="Lou X."/>
            <person name="Chen J."/>
            <person name="Feng M."/>
            <person name="Jian J."/>
            <person name="Zhang X."/>
            <person name="Luo G."/>
            <person name="Jiang Y."/>
            <person name="Liu J."/>
            <person name="Wang Z."/>
            <person name="Sha Y."/>
            <person name="Zhang B."/>
            <person name="Wu H."/>
            <person name="Tang D."/>
            <person name="Shen Q."/>
            <person name="Xue P."/>
            <person name="Zou S."/>
            <person name="Wang X."/>
            <person name="Liu X."/>
            <person name="Wang F."/>
            <person name="Yang Y."/>
            <person name="An X."/>
            <person name="Dong Z."/>
            <person name="Zhang K."/>
            <person name="Zhang X."/>
            <person name="Luo M.C."/>
            <person name="Dvorak J."/>
            <person name="Tong Y."/>
            <person name="Wang J."/>
            <person name="Yang H."/>
            <person name="Li Z."/>
            <person name="Wang D."/>
            <person name="Zhang A."/>
            <person name="Wang J."/>
        </authorList>
    </citation>
    <scope>NUCLEOTIDE SEQUENCE</scope>
</reference>
<dbReference type="InterPro" id="IPR014710">
    <property type="entry name" value="RmlC-like_jellyroll"/>
</dbReference>
<feature type="disulfide bond" evidence="13">
    <location>
        <begin position="36"/>
        <end position="54"/>
    </location>
</feature>
<feature type="signal peptide" evidence="14">
    <location>
        <begin position="1"/>
        <end position="21"/>
    </location>
</feature>
<name>M7YKX7_TRIUA</name>
<dbReference type="SMART" id="SM00835">
    <property type="entry name" value="Cupin_1"/>
    <property type="match status" value="1"/>
</dbReference>
<keyword evidence="9 13" id="KW-1015">Disulfide bond</keyword>
<sequence length="222" mass="23118">MAPKQLPAVLLAACATLLALAAPLLAGDPDMLQDFCVADYKSLDGPLRLNGFPCKRPENVTADDFFSSALALPGNTGNPVGSAVTAANVDKLPGLNTLGVSMSRVDYAPWGVNPPHTHPRATAIVYGSLDVGFITTAGKHFARTVCKGELFVFPRGLVHYQKNNGGAPAAAISAFNSQHPGTQSLALALFAASPPVPTDVLARAFQIDGGLVDAIRSKFQPK</sequence>
<comment type="subunit">
    <text evidence="4">Oligomer (believed to be a pentamer but probably hexamer).</text>
</comment>
<keyword evidence="8 14" id="KW-0732">Signal</keyword>
<dbReference type="InterPro" id="IPR011051">
    <property type="entry name" value="RmlC_Cupin_sf"/>
</dbReference>
<dbReference type="Gene3D" id="2.60.120.10">
    <property type="entry name" value="Jelly Rolls"/>
    <property type="match status" value="1"/>
</dbReference>
<evidence type="ECO:0000313" key="15">
    <source>
        <dbReference type="EMBL" id="EMS47526.1"/>
    </source>
</evidence>
<comment type="function">
    <text evidence="1">May play a role in plant defense. Probably has no oxalate oxidase activity even if the active site is conserved.</text>
</comment>
<dbReference type="PRINTS" id="PR00325">
    <property type="entry name" value="GERMIN"/>
</dbReference>
<evidence type="ECO:0000256" key="2">
    <source>
        <dbReference type="ARBA" id="ARBA00004271"/>
    </source>
</evidence>
<evidence type="ECO:0000256" key="14">
    <source>
        <dbReference type="RuleBase" id="RU366015"/>
    </source>
</evidence>
<proteinExistence type="inferred from homology"/>
<comment type="subcellular location">
    <subcellularLocation>
        <location evidence="2 14">Secreted</location>
        <location evidence="2 14">Extracellular space</location>
        <location evidence="2 14">Apoplast</location>
    </subcellularLocation>
</comment>
<dbReference type="InterPro" id="IPR006045">
    <property type="entry name" value="Cupin_1"/>
</dbReference>
<dbReference type="FunFam" id="2.60.120.10:FF:000025">
    <property type="entry name" value="germin-like protein subfamily 2 member 1"/>
    <property type="match status" value="1"/>
</dbReference>
<feature type="binding site" evidence="11">
    <location>
        <position position="118"/>
    </location>
    <ligand>
        <name>oxalate</name>
        <dbReference type="ChEBI" id="CHEBI:30623"/>
    </ligand>
</feature>